<organism evidence="1 2">
    <name type="scientific">Chaetomium tenue</name>
    <dbReference type="NCBI Taxonomy" id="1854479"/>
    <lineage>
        <taxon>Eukaryota</taxon>
        <taxon>Fungi</taxon>
        <taxon>Dikarya</taxon>
        <taxon>Ascomycota</taxon>
        <taxon>Pezizomycotina</taxon>
        <taxon>Sordariomycetes</taxon>
        <taxon>Sordariomycetidae</taxon>
        <taxon>Sordariales</taxon>
        <taxon>Chaetomiaceae</taxon>
        <taxon>Chaetomium</taxon>
    </lineage>
</organism>
<gene>
    <name evidence="1" type="ORF">F5144DRAFT_301319</name>
</gene>
<name>A0ACB7P4X3_9PEZI</name>
<keyword evidence="2" id="KW-1185">Reference proteome</keyword>
<dbReference type="Proteomes" id="UP000724584">
    <property type="component" value="Unassembled WGS sequence"/>
</dbReference>
<sequence>MKTILFLLTATGIAFAQNLSGQPDCATACIISAISAAGCGASDLGCQCGPTQSFIAASAAPCLLSSCTGTQLIQAQSAGAAQCSSYSATAASNSATTTPATRNGVASSTSGTAATPAEGSETSASTPAPTSESAGLNDSSSTSTGAAAAMATPAIMGAGALLGAIGAAVAL</sequence>
<comment type="caution">
    <text evidence="1">The sequence shown here is derived from an EMBL/GenBank/DDBJ whole genome shotgun (WGS) entry which is preliminary data.</text>
</comment>
<dbReference type="EMBL" id="JAGIZQ010000005">
    <property type="protein sequence ID" value="KAH6628271.1"/>
    <property type="molecule type" value="Genomic_DNA"/>
</dbReference>
<evidence type="ECO:0000313" key="1">
    <source>
        <dbReference type="EMBL" id="KAH6628271.1"/>
    </source>
</evidence>
<accession>A0ACB7P4X3</accession>
<protein>
    <submittedName>
        <fullName evidence="1">Uncharacterized protein</fullName>
    </submittedName>
</protein>
<proteinExistence type="predicted"/>
<evidence type="ECO:0000313" key="2">
    <source>
        <dbReference type="Proteomes" id="UP000724584"/>
    </source>
</evidence>
<reference evidence="1 2" key="1">
    <citation type="journal article" date="2021" name="Nat. Commun.">
        <title>Genetic determinants of endophytism in the Arabidopsis root mycobiome.</title>
        <authorList>
            <person name="Mesny F."/>
            <person name="Miyauchi S."/>
            <person name="Thiergart T."/>
            <person name="Pickel B."/>
            <person name="Atanasova L."/>
            <person name="Karlsson M."/>
            <person name="Huettel B."/>
            <person name="Barry K.W."/>
            <person name="Haridas S."/>
            <person name="Chen C."/>
            <person name="Bauer D."/>
            <person name="Andreopoulos W."/>
            <person name="Pangilinan J."/>
            <person name="LaButti K."/>
            <person name="Riley R."/>
            <person name="Lipzen A."/>
            <person name="Clum A."/>
            <person name="Drula E."/>
            <person name="Henrissat B."/>
            <person name="Kohler A."/>
            <person name="Grigoriev I.V."/>
            <person name="Martin F.M."/>
            <person name="Hacquard S."/>
        </authorList>
    </citation>
    <scope>NUCLEOTIDE SEQUENCE [LARGE SCALE GENOMIC DNA]</scope>
    <source>
        <strain evidence="1 2">MPI-SDFR-AT-0079</strain>
    </source>
</reference>